<protein>
    <submittedName>
        <fullName evidence="4">Histidine kinase</fullName>
    </submittedName>
</protein>
<dbReference type="RefSeq" id="WP_166945436.1">
    <property type="nucleotide sequence ID" value="NZ_JAARLZ010000001.1"/>
</dbReference>
<keyword evidence="5" id="KW-1185">Reference proteome</keyword>
<dbReference type="GO" id="GO:0016020">
    <property type="term" value="C:membrane"/>
    <property type="evidence" value="ECO:0007669"/>
    <property type="project" value="InterPro"/>
</dbReference>
<dbReference type="AlphaFoldDB" id="A0A7X5ZGJ3"/>
<gene>
    <name evidence="4" type="ORF">HBF25_00225</name>
</gene>
<dbReference type="PANTHER" id="PTHR34220:SF7">
    <property type="entry name" value="SENSOR HISTIDINE KINASE YPDA"/>
    <property type="match status" value="1"/>
</dbReference>
<dbReference type="SUPFAM" id="SSF55874">
    <property type="entry name" value="ATPase domain of HSP90 chaperone/DNA topoisomerase II/histidine kinase"/>
    <property type="match status" value="1"/>
</dbReference>
<dbReference type="PANTHER" id="PTHR34220">
    <property type="entry name" value="SENSOR HISTIDINE KINASE YPDA"/>
    <property type="match status" value="1"/>
</dbReference>
<dbReference type="Proteomes" id="UP000490980">
    <property type="component" value="Unassembled WGS sequence"/>
</dbReference>
<keyword evidence="1" id="KW-0175">Coiled coil</keyword>
<feature type="domain" description="Signal transduction histidine kinase internal region" evidence="3">
    <location>
        <begin position="155"/>
        <end position="235"/>
    </location>
</feature>
<keyword evidence="2" id="KW-0472">Membrane</keyword>
<organism evidence="4 5">
    <name type="scientific">Luteibacter anthropi</name>
    <dbReference type="NCBI Taxonomy" id="564369"/>
    <lineage>
        <taxon>Bacteria</taxon>
        <taxon>Pseudomonadati</taxon>
        <taxon>Pseudomonadota</taxon>
        <taxon>Gammaproteobacteria</taxon>
        <taxon>Lysobacterales</taxon>
        <taxon>Rhodanobacteraceae</taxon>
        <taxon>Luteibacter</taxon>
    </lineage>
</organism>
<evidence type="ECO:0000256" key="1">
    <source>
        <dbReference type="SAM" id="Coils"/>
    </source>
</evidence>
<keyword evidence="4" id="KW-0808">Transferase</keyword>
<dbReference type="Gene3D" id="3.30.565.10">
    <property type="entry name" value="Histidine kinase-like ATPase, C-terminal domain"/>
    <property type="match status" value="1"/>
</dbReference>
<evidence type="ECO:0000313" key="5">
    <source>
        <dbReference type="Proteomes" id="UP000490980"/>
    </source>
</evidence>
<proteinExistence type="predicted"/>
<sequence length="355" mass="39410">MPFPVPPRQRVPFLLPIAAGSPIVACMAVVGLAEFGYEHAFAVRIFLASAFVLWSIPLTVLQRALWRRIPMWMLVVAMLAAGYVMSVLNNAVLQLLAIHWGRVPSFSWFRTLAGLDGCWLAYIAFCAIHAIVAHAYELRTARERLHEAEALAREAELRALRYQINPHFLFNTLNAISALVTERRNDDATRMLSTLGDLLRTTLEGDHAHEVTLAEELSTTGLYLDIEKARLGERLIVDVRAGPDVLRARVPGLLIQPLAENAIRHGITRLRTPGRLDLRVAREDGNLRITLHNDGPVAESNDTVRPGAIGLANVRERLERLYGEAQQVAVVMLDDGGCQVDILLPFRLHASPEVA</sequence>
<dbReference type="InterPro" id="IPR050640">
    <property type="entry name" value="Bact_2-comp_sensor_kinase"/>
</dbReference>
<name>A0A7X5ZGJ3_9GAMM</name>
<dbReference type="GO" id="GO:0000155">
    <property type="term" value="F:phosphorelay sensor kinase activity"/>
    <property type="evidence" value="ECO:0007669"/>
    <property type="project" value="InterPro"/>
</dbReference>
<evidence type="ECO:0000259" key="3">
    <source>
        <dbReference type="Pfam" id="PF06580"/>
    </source>
</evidence>
<feature type="transmembrane region" description="Helical" evidence="2">
    <location>
        <begin position="72"/>
        <end position="99"/>
    </location>
</feature>
<dbReference type="InterPro" id="IPR010559">
    <property type="entry name" value="Sig_transdc_His_kin_internal"/>
</dbReference>
<evidence type="ECO:0000256" key="2">
    <source>
        <dbReference type="SAM" id="Phobius"/>
    </source>
</evidence>
<dbReference type="EMBL" id="JAARLZ010000001">
    <property type="protein sequence ID" value="NII04803.1"/>
    <property type="molecule type" value="Genomic_DNA"/>
</dbReference>
<feature type="transmembrane region" description="Helical" evidence="2">
    <location>
        <begin position="12"/>
        <end position="33"/>
    </location>
</feature>
<feature type="transmembrane region" description="Helical" evidence="2">
    <location>
        <begin position="39"/>
        <end position="60"/>
    </location>
</feature>
<dbReference type="InterPro" id="IPR036890">
    <property type="entry name" value="HATPase_C_sf"/>
</dbReference>
<keyword evidence="2" id="KW-1133">Transmembrane helix</keyword>
<comment type="caution">
    <text evidence="4">The sequence shown here is derived from an EMBL/GenBank/DDBJ whole genome shotgun (WGS) entry which is preliminary data.</text>
</comment>
<accession>A0A7X5ZGJ3</accession>
<keyword evidence="2" id="KW-0812">Transmembrane</keyword>
<evidence type="ECO:0000313" key="4">
    <source>
        <dbReference type="EMBL" id="NII04803.1"/>
    </source>
</evidence>
<feature type="transmembrane region" description="Helical" evidence="2">
    <location>
        <begin position="119"/>
        <end position="136"/>
    </location>
</feature>
<reference evidence="4 5" key="1">
    <citation type="submission" date="2020-03" db="EMBL/GenBank/DDBJ databases">
        <authorList>
            <person name="Lai Q."/>
        </authorList>
    </citation>
    <scope>NUCLEOTIDE SEQUENCE [LARGE SCALE GENOMIC DNA]</scope>
    <source>
        <strain evidence="4 5">CCUG 25036</strain>
    </source>
</reference>
<keyword evidence="4" id="KW-0418">Kinase</keyword>
<feature type="coiled-coil region" evidence="1">
    <location>
        <begin position="138"/>
        <end position="165"/>
    </location>
</feature>
<dbReference type="Pfam" id="PF06580">
    <property type="entry name" value="His_kinase"/>
    <property type="match status" value="1"/>
</dbReference>